<name>A0A5J5F5D1_9PEZI</name>
<feature type="region of interest" description="Disordered" evidence="1">
    <location>
        <begin position="1"/>
        <end position="29"/>
    </location>
</feature>
<accession>A0A5J5F5D1</accession>
<proteinExistence type="predicted"/>
<evidence type="ECO:0000313" key="3">
    <source>
        <dbReference type="EMBL" id="KAA8911923.1"/>
    </source>
</evidence>
<reference evidence="3 4" key="1">
    <citation type="submission" date="2019-09" db="EMBL/GenBank/DDBJ databases">
        <title>Draft genome of the ectomycorrhizal ascomycete Sphaerosporella brunnea.</title>
        <authorList>
            <consortium name="DOE Joint Genome Institute"/>
            <person name="Benucci G.M."/>
            <person name="Marozzi G."/>
            <person name="Antonielli L."/>
            <person name="Sanchez S."/>
            <person name="Marco P."/>
            <person name="Wang X."/>
            <person name="Falini L.B."/>
            <person name="Barry K."/>
            <person name="Haridas S."/>
            <person name="Lipzen A."/>
            <person name="Labutti K."/>
            <person name="Grigoriev I.V."/>
            <person name="Murat C."/>
            <person name="Martin F."/>
            <person name="Albertini E."/>
            <person name="Donnini D."/>
            <person name="Bonito G."/>
        </authorList>
    </citation>
    <scope>NUCLEOTIDE SEQUENCE [LARGE SCALE GENOMIC DNA]</scope>
    <source>
        <strain evidence="3 4">Sb_GMNB300</strain>
    </source>
</reference>
<dbReference type="OrthoDB" id="5584477at2759"/>
<feature type="compositionally biased region" description="Polar residues" evidence="1">
    <location>
        <begin position="1"/>
        <end position="18"/>
    </location>
</feature>
<feature type="domain" description="Fungal-type protein kinase" evidence="2">
    <location>
        <begin position="11"/>
        <end position="86"/>
    </location>
</feature>
<evidence type="ECO:0000259" key="2">
    <source>
        <dbReference type="Pfam" id="PF17667"/>
    </source>
</evidence>
<evidence type="ECO:0000256" key="1">
    <source>
        <dbReference type="SAM" id="MobiDB-lite"/>
    </source>
</evidence>
<sequence>MSERVSTSQQQPLFTDTNQHLHHTAETNLQKHVKTRTIMSPVGIPLPYFSSYKQLLLALRDAIRRHRYLYSEHDIVVHRNISRDKLRLCPNTTPPEALRAQRHHDYLG</sequence>
<dbReference type="AlphaFoldDB" id="A0A5J5F5D1"/>
<evidence type="ECO:0000313" key="4">
    <source>
        <dbReference type="Proteomes" id="UP000326924"/>
    </source>
</evidence>
<protein>
    <recommendedName>
        <fullName evidence="2">Fungal-type protein kinase domain-containing protein</fullName>
    </recommendedName>
</protein>
<dbReference type="EMBL" id="VXIS01000030">
    <property type="protein sequence ID" value="KAA8911923.1"/>
    <property type="molecule type" value="Genomic_DNA"/>
</dbReference>
<dbReference type="InterPro" id="IPR040976">
    <property type="entry name" value="Pkinase_fungal"/>
</dbReference>
<dbReference type="InParanoid" id="A0A5J5F5D1"/>
<gene>
    <name evidence="3" type="ORF">FN846DRAFT_903995</name>
</gene>
<dbReference type="Proteomes" id="UP000326924">
    <property type="component" value="Unassembled WGS sequence"/>
</dbReference>
<keyword evidence="4" id="KW-1185">Reference proteome</keyword>
<comment type="caution">
    <text evidence="3">The sequence shown here is derived from an EMBL/GenBank/DDBJ whole genome shotgun (WGS) entry which is preliminary data.</text>
</comment>
<organism evidence="3 4">
    <name type="scientific">Sphaerosporella brunnea</name>
    <dbReference type="NCBI Taxonomy" id="1250544"/>
    <lineage>
        <taxon>Eukaryota</taxon>
        <taxon>Fungi</taxon>
        <taxon>Dikarya</taxon>
        <taxon>Ascomycota</taxon>
        <taxon>Pezizomycotina</taxon>
        <taxon>Pezizomycetes</taxon>
        <taxon>Pezizales</taxon>
        <taxon>Pyronemataceae</taxon>
        <taxon>Sphaerosporella</taxon>
    </lineage>
</organism>
<dbReference type="Pfam" id="PF17667">
    <property type="entry name" value="Pkinase_fungal"/>
    <property type="match status" value="1"/>
</dbReference>